<dbReference type="NCBIfam" id="TIGR02230">
    <property type="entry name" value="ATPase_gene1"/>
    <property type="match status" value="1"/>
</dbReference>
<feature type="transmembrane region" description="Helical" evidence="1">
    <location>
        <begin position="78"/>
        <end position="96"/>
    </location>
</feature>
<evidence type="ECO:0000313" key="2">
    <source>
        <dbReference type="EMBL" id="KPQ44099.1"/>
    </source>
</evidence>
<dbReference type="InterPro" id="IPR011744">
    <property type="entry name" value="ATPase_gene1"/>
</dbReference>
<dbReference type="InterPro" id="IPR032820">
    <property type="entry name" value="ATPase_put"/>
</dbReference>
<dbReference type="EMBL" id="LKCM01000110">
    <property type="protein sequence ID" value="KPQ44099.1"/>
    <property type="molecule type" value="Genomic_DNA"/>
</dbReference>
<evidence type="ECO:0000256" key="1">
    <source>
        <dbReference type="SAM" id="Phobius"/>
    </source>
</evidence>
<organism evidence="2 3">
    <name type="scientific">Candidatus Methanoperedens nitratireducens</name>
    <dbReference type="NCBI Taxonomy" id="1392998"/>
    <lineage>
        <taxon>Archaea</taxon>
        <taxon>Methanobacteriati</taxon>
        <taxon>Methanobacteriota</taxon>
        <taxon>Stenosarchaea group</taxon>
        <taxon>Methanomicrobia</taxon>
        <taxon>Methanosarcinales</taxon>
        <taxon>ANME-2 cluster</taxon>
        <taxon>Candidatus Methanoperedentaceae</taxon>
        <taxon>Candidatus Methanoperedens</taxon>
    </lineage>
</organism>
<dbReference type="PATRIC" id="fig|1719120.3.peg.1431"/>
<feature type="transmembrane region" description="Helical" evidence="1">
    <location>
        <begin position="37"/>
        <end position="66"/>
    </location>
</feature>
<sequence>MNDPEKDKKAIRIHKFIDKVGEKEAHKIKARSEKNRIIWFGLGMMGTIGWSVAIPTLLGIALGIWLDSKWPGRISWTLTFFFAGLFLGCINAWYWIRMEQKKMEENNNE</sequence>
<comment type="caution">
    <text evidence="2">The sequence shown here is derived from an EMBL/GenBank/DDBJ whole genome shotgun (WGS) entry which is preliminary data.</text>
</comment>
<evidence type="ECO:0000313" key="3">
    <source>
        <dbReference type="Proteomes" id="UP000050360"/>
    </source>
</evidence>
<proteinExistence type="predicted"/>
<dbReference type="AlphaFoldDB" id="A0A0P7ZGT9"/>
<keyword evidence="1" id="KW-0472">Membrane</keyword>
<dbReference type="Pfam" id="PF09527">
    <property type="entry name" value="ATPase_gene1"/>
    <property type="match status" value="1"/>
</dbReference>
<protein>
    <submittedName>
        <fullName evidence="2">H(+)-transporting ATP synthase 1</fullName>
    </submittedName>
</protein>
<keyword evidence="1" id="KW-1133">Transmembrane helix</keyword>
<keyword evidence="1" id="KW-0812">Transmembrane</keyword>
<reference evidence="2 3" key="1">
    <citation type="submission" date="2015-09" db="EMBL/GenBank/DDBJ databases">
        <title>A metagenomics-based metabolic model of nitrate-dependent anaerobic oxidation of methane by Methanoperedens-like archaea.</title>
        <authorList>
            <person name="Arshad A."/>
            <person name="Speth D.R."/>
            <person name="De Graaf R.M."/>
            <person name="Op Den Camp H.J."/>
            <person name="Jetten M.S."/>
            <person name="Welte C.U."/>
        </authorList>
    </citation>
    <scope>NUCLEOTIDE SEQUENCE [LARGE SCALE GENOMIC DNA]</scope>
</reference>
<name>A0A0P7ZGT9_9EURY</name>
<gene>
    <name evidence="2" type="ORF">MPEBLZ_01332</name>
</gene>
<accession>A0A0P7ZGT9</accession>
<dbReference type="Proteomes" id="UP000050360">
    <property type="component" value="Unassembled WGS sequence"/>
</dbReference>